<evidence type="ECO:0000256" key="9">
    <source>
        <dbReference type="ARBA" id="ARBA00023004"/>
    </source>
</evidence>
<keyword evidence="6" id="KW-0410">Iron transport</keyword>
<evidence type="ECO:0000256" key="1">
    <source>
        <dbReference type="ARBA" id="ARBA00004173"/>
    </source>
</evidence>
<dbReference type="InterPro" id="IPR002908">
    <property type="entry name" value="Frataxin/CyaY"/>
</dbReference>
<evidence type="ECO:0000256" key="12">
    <source>
        <dbReference type="ARBA" id="ARBA00047990"/>
    </source>
</evidence>
<dbReference type="Pfam" id="PF01491">
    <property type="entry name" value="Frataxin_Cyay"/>
    <property type="match status" value="1"/>
</dbReference>
<gene>
    <name evidence="14" type="primary">YFH1</name>
    <name evidence="14" type="ORF">LTR97_001937</name>
</gene>
<dbReference type="SUPFAM" id="SSF55387">
    <property type="entry name" value="Frataxin/Nqo15-like"/>
    <property type="match status" value="1"/>
</dbReference>
<dbReference type="Gene3D" id="3.30.920.10">
    <property type="entry name" value="Frataxin/CyaY"/>
    <property type="match status" value="1"/>
</dbReference>
<keyword evidence="4" id="KW-0409">Iron storage</keyword>
<dbReference type="InterPro" id="IPR036524">
    <property type="entry name" value="Frataxin/CyaY_sf"/>
</dbReference>
<evidence type="ECO:0000256" key="8">
    <source>
        <dbReference type="ARBA" id="ARBA00023002"/>
    </source>
</evidence>
<dbReference type="GO" id="GO:0008198">
    <property type="term" value="F:ferrous iron binding"/>
    <property type="evidence" value="ECO:0007669"/>
    <property type="project" value="TreeGrafter"/>
</dbReference>
<dbReference type="GO" id="GO:0034986">
    <property type="term" value="F:iron chaperone activity"/>
    <property type="evidence" value="ECO:0007669"/>
    <property type="project" value="TreeGrafter"/>
</dbReference>
<dbReference type="PANTHER" id="PTHR16821:SF2">
    <property type="entry name" value="FRATAXIN, MITOCHONDRIAL"/>
    <property type="match status" value="1"/>
</dbReference>
<dbReference type="EC" id="1.16.3.1" evidence="3"/>
<dbReference type="InterPro" id="IPR020895">
    <property type="entry name" value="Frataxin_CS"/>
</dbReference>
<sequence>MPHTEEPEAPDIETHHESGVHADLSDEEYHQHADLYMERMHEQVEELQEGREDVEVDYAAGVLSVTFPPSGTYIVNKQPANKQIWLSSPLSGPKRYDWVVSGESMHQKAEGGSGDWVYMRDGTRMSELLRKELGISIDLMEEGDATKKPSVDPVE</sequence>
<evidence type="ECO:0000256" key="2">
    <source>
        <dbReference type="ARBA" id="ARBA00008183"/>
    </source>
</evidence>
<accession>A0AAN7WPA3</accession>
<evidence type="ECO:0000256" key="3">
    <source>
        <dbReference type="ARBA" id="ARBA00013107"/>
    </source>
</evidence>
<comment type="catalytic activity">
    <reaction evidence="12">
        <text>4 Fe(2+) + O2 + 4 H(+) = 4 Fe(3+) + 2 H2O</text>
        <dbReference type="Rhea" id="RHEA:11148"/>
        <dbReference type="ChEBI" id="CHEBI:15377"/>
        <dbReference type="ChEBI" id="CHEBI:15378"/>
        <dbReference type="ChEBI" id="CHEBI:15379"/>
        <dbReference type="ChEBI" id="CHEBI:29033"/>
        <dbReference type="ChEBI" id="CHEBI:29034"/>
        <dbReference type="EC" id="1.16.3.1"/>
    </reaction>
</comment>
<dbReference type="PROSITE" id="PS50810">
    <property type="entry name" value="FRATAXIN_2"/>
    <property type="match status" value="1"/>
</dbReference>
<dbReference type="GO" id="GO:0051537">
    <property type="term" value="F:2 iron, 2 sulfur cluster binding"/>
    <property type="evidence" value="ECO:0007669"/>
    <property type="project" value="TreeGrafter"/>
</dbReference>
<dbReference type="InterPro" id="IPR017789">
    <property type="entry name" value="Frataxin"/>
</dbReference>
<dbReference type="GO" id="GO:0008199">
    <property type="term" value="F:ferric iron binding"/>
    <property type="evidence" value="ECO:0007669"/>
    <property type="project" value="InterPro"/>
</dbReference>
<evidence type="ECO:0000313" key="14">
    <source>
        <dbReference type="EMBL" id="KAK5704828.1"/>
    </source>
</evidence>
<dbReference type="SMART" id="SM01219">
    <property type="entry name" value="Frataxin_Cyay"/>
    <property type="match status" value="1"/>
</dbReference>
<keyword evidence="10" id="KW-0406">Ion transport</keyword>
<evidence type="ECO:0000256" key="4">
    <source>
        <dbReference type="ARBA" id="ARBA00022434"/>
    </source>
</evidence>
<dbReference type="GO" id="GO:0006879">
    <property type="term" value="P:intracellular iron ion homeostasis"/>
    <property type="evidence" value="ECO:0007669"/>
    <property type="project" value="UniProtKB-KW"/>
</dbReference>
<dbReference type="PANTHER" id="PTHR16821">
    <property type="entry name" value="FRATAXIN"/>
    <property type="match status" value="1"/>
</dbReference>
<comment type="caution">
    <text evidence="14">The sequence shown here is derived from an EMBL/GenBank/DDBJ whole genome shotgun (WGS) entry which is preliminary data.</text>
</comment>
<evidence type="ECO:0000256" key="10">
    <source>
        <dbReference type="ARBA" id="ARBA00023065"/>
    </source>
</evidence>
<dbReference type="PROSITE" id="PS01344">
    <property type="entry name" value="FRATAXIN_1"/>
    <property type="match status" value="1"/>
</dbReference>
<evidence type="ECO:0000256" key="5">
    <source>
        <dbReference type="ARBA" id="ARBA00022448"/>
    </source>
</evidence>
<keyword evidence="9" id="KW-0408">Iron</keyword>
<comment type="subcellular location">
    <subcellularLocation>
        <location evidence="1">Mitochondrion</location>
    </subcellularLocation>
</comment>
<dbReference type="GO" id="GO:0004322">
    <property type="term" value="F:ferroxidase activity"/>
    <property type="evidence" value="ECO:0007669"/>
    <property type="project" value="UniProtKB-EC"/>
</dbReference>
<name>A0AAN7WPA3_9PEZI</name>
<evidence type="ECO:0000313" key="15">
    <source>
        <dbReference type="Proteomes" id="UP001310594"/>
    </source>
</evidence>
<keyword evidence="5" id="KW-0813">Transport</keyword>
<dbReference type="NCBIfam" id="TIGR03422">
    <property type="entry name" value="mito_frataxin"/>
    <property type="match status" value="1"/>
</dbReference>
<dbReference type="NCBIfam" id="TIGR03421">
    <property type="entry name" value="FeS_CyaY"/>
    <property type="match status" value="1"/>
</dbReference>
<dbReference type="AlphaFoldDB" id="A0AAN7WPA3"/>
<keyword evidence="7" id="KW-0809">Transit peptide</keyword>
<dbReference type="GO" id="GO:0005739">
    <property type="term" value="C:mitochondrion"/>
    <property type="evidence" value="ECO:0007669"/>
    <property type="project" value="UniProtKB-SubCell"/>
</dbReference>
<evidence type="ECO:0000256" key="7">
    <source>
        <dbReference type="ARBA" id="ARBA00022946"/>
    </source>
</evidence>
<evidence type="ECO:0000256" key="6">
    <source>
        <dbReference type="ARBA" id="ARBA00022496"/>
    </source>
</evidence>
<evidence type="ECO:0000256" key="13">
    <source>
        <dbReference type="SAM" id="MobiDB-lite"/>
    </source>
</evidence>
<keyword evidence="11" id="KW-0496">Mitochondrion</keyword>
<dbReference type="EMBL" id="JAVRQU010000003">
    <property type="protein sequence ID" value="KAK5704828.1"/>
    <property type="molecule type" value="Genomic_DNA"/>
</dbReference>
<feature type="region of interest" description="Disordered" evidence="13">
    <location>
        <begin position="1"/>
        <end position="21"/>
    </location>
</feature>
<evidence type="ECO:0000256" key="11">
    <source>
        <dbReference type="ARBA" id="ARBA00023128"/>
    </source>
</evidence>
<proteinExistence type="inferred from homology"/>
<dbReference type="GO" id="GO:0016226">
    <property type="term" value="P:iron-sulfur cluster assembly"/>
    <property type="evidence" value="ECO:0007669"/>
    <property type="project" value="InterPro"/>
</dbReference>
<dbReference type="Proteomes" id="UP001310594">
    <property type="component" value="Unassembled WGS sequence"/>
</dbReference>
<organism evidence="14 15">
    <name type="scientific">Elasticomyces elasticus</name>
    <dbReference type="NCBI Taxonomy" id="574655"/>
    <lineage>
        <taxon>Eukaryota</taxon>
        <taxon>Fungi</taxon>
        <taxon>Dikarya</taxon>
        <taxon>Ascomycota</taxon>
        <taxon>Pezizomycotina</taxon>
        <taxon>Dothideomycetes</taxon>
        <taxon>Dothideomycetidae</taxon>
        <taxon>Mycosphaerellales</taxon>
        <taxon>Teratosphaeriaceae</taxon>
        <taxon>Elasticomyces</taxon>
    </lineage>
</organism>
<protein>
    <recommendedName>
        <fullName evidence="3">ferroxidase</fullName>
        <ecNumber evidence="3">1.16.3.1</ecNumber>
    </recommendedName>
</protein>
<reference evidence="14" key="1">
    <citation type="submission" date="2023-08" db="EMBL/GenBank/DDBJ databases">
        <title>Black Yeasts Isolated from many extreme environments.</title>
        <authorList>
            <person name="Coleine C."/>
            <person name="Stajich J.E."/>
            <person name="Selbmann L."/>
        </authorList>
    </citation>
    <scope>NUCLEOTIDE SEQUENCE</scope>
    <source>
        <strain evidence="14">CCFEE 5810</strain>
    </source>
</reference>
<dbReference type="GO" id="GO:0006826">
    <property type="term" value="P:iron ion transport"/>
    <property type="evidence" value="ECO:0007669"/>
    <property type="project" value="UniProtKB-KW"/>
</dbReference>
<keyword evidence="8 14" id="KW-0560">Oxidoreductase</keyword>
<dbReference type="FunFam" id="3.30.920.10:FF:000004">
    <property type="entry name" value="Mitochondrial chaperone Frataxin"/>
    <property type="match status" value="1"/>
</dbReference>
<comment type="similarity">
    <text evidence="2">Belongs to the frataxin family.</text>
</comment>